<evidence type="ECO:0000256" key="1">
    <source>
        <dbReference type="SAM" id="Phobius"/>
    </source>
</evidence>
<accession>V4RTZ8</accession>
<proteinExistence type="predicted"/>
<keyword evidence="1" id="KW-1133">Transmembrane helix</keyword>
<name>V4RTZ8_9HYPH</name>
<dbReference type="RefSeq" id="WP_023430937.1">
    <property type="nucleotide sequence ID" value="NZ_AWXZ01000014.1"/>
</dbReference>
<dbReference type="EMBL" id="AWXZ01000014">
    <property type="protein sequence ID" value="ESR26570.1"/>
    <property type="molecule type" value="Genomic_DNA"/>
</dbReference>
<comment type="caution">
    <text evidence="2">The sequence shown here is derived from an EMBL/GenBank/DDBJ whole genome shotgun (WGS) entry which is preliminary data.</text>
</comment>
<reference evidence="2 3" key="1">
    <citation type="journal article" date="2014" name="Genome Announc.">
        <title>Draft Genome Sequence of Lutibaculum baratangense Strain AMV1T, Isolated from a Mud Volcano in Andamans, India.</title>
        <authorList>
            <person name="Singh A."/>
            <person name="Sreenivas A."/>
            <person name="Sathyanarayana Reddy G."/>
            <person name="Pinnaka A.K."/>
            <person name="Shivaji S."/>
        </authorList>
    </citation>
    <scope>NUCLEOTIDE SEQUENCE [LARGE SCALE GENOMIC DNA]</scope>
    <source>
        <strain evidence="2 3">AMV1</strain>
    </source>
</reference>
<keyword evidence="1" id="KW-0812">Transmembrane</keyword>
<gene>
    <name evidence="2" type="ORF">N177_0789</name>
</gene>
<dbReference type="Proteomes" id="UP000017819">
    <property type="component" value="Unassembled WGS sequence"/>
</dbReference>
<keyword evidence="1" id="KW-0472">Membrane</keyword>
<protein>
    <submittedName>
        <fullName evidence="2">Uncharacterized protein</fullName>
    </submittedName>
</protein>
<sequence>MHARYGLTPREYRRAVNAHMVSWLSFGGILLTATVGGLAGISLLLG</sequence>
<evidence type="ECO:0000313" key="2">
    <source>
        <dbReference type="EMBL" id="ESR26570.1"/>
    </source>
</evidence>
<evidence type="ECO:0000313" key="3">
    <source>
        <dbReference type="Proteomes" id="UP000017819"/>
    </source>
</evidence>
<dbReference type="AlphaFoldDB" id="V4RTZ8"/>
<feature type="transmembrane region" description="Helical" evidence="1">
    <location>
        <begin position="21"/>
        <end position="45"/>
    </location>
</feature>
<keyword evidence="3" id="KW-1185">Reference proteome</keyword>
<organism evidence="2 3">
    <name type="scientific">Lutibaculum baratangense AMV1</name>
    <dbReference type="NCBI Taxonomy" id="631454"/>
    <lineage>
        <taxon>Bacteria</taxon>
        <taxon>Pseudomonadati</taxon>
        <taxon>Pseudomonadota</taxon>
        <taxon>Alphaproteobacteria</taxon>
        <taxon>Hyphomicrobiales</taxon>
        <taxon>Tepidamorphaceae</taxon>
        <taxon>Lutibaculum</taxon>
    </lineage>
</organism>